<evidence type="ECO:0000256" key="2">
    <source>
        <dbReference type="SAM" id="SignalP"/>
    </source>
</evidence>
<evidence type="ECO:0000313" key="4">
    <source>
        <dbReference type="Proteomes" id="UP001279734"/>
    </source>
</evidence>
<dbReference type="AlphaFoldDB" id="A0AAD3T3N3"/>
<feature type="signal peptide" evidence="2">
    <location>
        <begin position="1"/>
        <end position="22"/>
    </location>
</feature>
<comment type="caution">
    <text evidence="3">The sequence shown here is derived from an EMBL/GenBank/DDBJ whole genome shotgun (WGS) entry which is preliminary data.</text>
</comment>
<evidence type="ECO:0000256" key="1">
    <source>
        <dbReference type="SAM" id="MobiDB-lite"/>
    </source>
</evidence>
<organism evidence="3 4">
    <name type="scientific">Nepenthes gracilis</name>
    <name type="common">Slender pitcher plant</name>
    <dbReference type="NCBI Taxonomy" id="150966"/>
    <lineage>
        <taxon>Eukaryota</taxon>
        <taxon>Viridiplantae</taxon>
        <taxon>Streptophyta</taxon>
        <taxon>Embryophyta</taxon>
        <taxon>Tracheophyta</taxon>
        <taxon>Spermatophyta</taxon>
        <taxon>Magnoliopsida</taxon>
        <taxon>eudicotyledons</taxon>
        <taxon>Gunneridae</taxon>
        <taxon>Pentapetalae</taxon>
        <taxon>Caryophyllales</taxon>
        <taxon>Nepenthaceae</taxon>
        <taxon>Nepenthes</taxon>
    </lineage>
</organism>
<dbReference type="Proteomes" id="UP001279734">
    <property type="component" value="Unassembled WGS sequence"/>
</dbReference>
<feature type="compositionally biased region" description="Basic residues" evidence="1">
    <location>
        <begin position="273"/>
        <end position="284"/>
    </location>
</feature>
<sequence length="294" mass="31979">MASRRLMMSLLALATHLPPVGIDRIACTGIDVCYPKVVNQKVAAAQNDVHVPFIPSSCALANPLGLIVSPEPSAPLAPCMLKGIPSSHELEREKLDELGCCQASALFVEPIVVAAQNPSDCRPFLPVRDFHKDGTLLPRDALIHSQASLATVEDLLKPKEILPADCGVIERPEGVVDPPTGENRDLDCDFDVVSSQSSEDWSAEEIAKDPMCFVLQRLLEEETTQHDLDGLVEGLQNFDSQNCPQLLEALSGVVEDHHPMGLAQEGPWIQANSRRKRNTTRKNSKSSSDSKVIP</sequence>
<feature type="chain" id="PRO_5042008978" evidence="2">
    <location>
        <begin position="23"/>
        <end position="294"/>
    </location>
</feature>
<name>A0AAD3T3N3_NEPGR</name>
<feature type="region of interest" description="Disordered" evidence="1">
    <location>
        <begin position="261"/>
        <end position="294"/>
    </location>
</feature>
<gene>
    <name evidence="3" type="ORF">Nepgr_024038</name>
</gene>
<evidence type="ECO:0000313" key="3">
    <source>
        <dbReference type="EMBL" id="GMH22195.1"/>
    </source>
</evidence>
<dbReference type="EMBL" id="BSYO01000024">
    <property type="protein sequence ID" value="GMH22195.1"/>
    <property type="molecule type" value="Genomic_DNA"/>
</dbReference>
<accession>A0AAD3T3N3</accession>
<keyword evidence="2" id="KW-0732">Signal</keyword>
<keyword evidence="4" id="KW-1185">Reference proteome</keyword>
<protein>
    <submittedName>
        <fullName evidence="3">Uncharacterized protein</fullName>
    </submittedName>
</protein>
<proteinExistence type="predicted"/>
<reference evidence="3" key="1">
    <citation type="submission" date="2023-05" db="EMBL/GenBank/DDBJ databases">
        <title>Nepenthes gracilis genome sequencing.</title>
        <authorList>
            <person name="Fukushima K."/>
        </authorList>
    </citation>
    <scope>NUCLEOTIDE SEQUENCE</scope>
    <source>
        <strain evidence="3">SING2019-196</strain>
    </source>
</reference>
<feature type="compositionally biased region" description="Low complexity" evidence="1">
    <location>
        <begin position="285"/>
        <end position="294"/>
    </location>
</feature>